<proteinExistence type="predicted"/>
<name>A0A7Z9A633_9MICC</name>
<evidence type="ECO:0000313" key="2">
    <source>
        <dbReference type="EMBL" id="VEI24811.1"/>
    </source>
</evidence>
<accession>A0A7Z9A633</accession>
<keyword evidence="1" id="KW-0812">Transmembrane</keyword>
<protein>
    <submittedName>
        <fullName evidence="2">Uncharacterized protein</fullName>
    </submittedName>
</protein>
<dbReference type="Proteomes" id="UP000282386">
    <property type="component" value="Chromosome"/>
</dbReference>
<organism evidence="2 3">
    <name type="scientific">Rothia aeria</name>
    <dbReference type="NCBI Taxonomy" id="172042"/>
    <lineage>
        <taxon>Bacteria</taxon>
        <taxon>Bacillati</taxon>
        <taxon>Actinomycetota</taxon>
        <taxon>Actinomycetes</taxon>
        <taxon>Micrococcales</taxon>
        <taxon>Micrococcaceae</taxon>
        <taxon>Rothia</taxon>
    </lineage>
</organism>
<keyword evidence="1" id="KW-1133">Transmembrane helix</keyword>
<feature type="transmembrane region" description="Helical" evidence="1">
    <location>
        <begin position="50"/>
        <end position="69"/>
    </location>
</feature>
<gene>
    <name evidence="2" type="ORF">NCTC10207_02267</name>
</gene>
<keyword evidence="1" id="KW-0472">Membrane</keyword>
<evidence type="ECO:0000313" key="3">
    <source>
        <dbReference type="Proteomes" id="UP000282386"/>
    </source>
</evidence>
<reference evidence="2 3" key="1">
    <citation type="submission" date="2018-12" db="EMBL/GenBank/DDBJ databases">
        <authorList>
            <consortium name="Pathogen Informatics"/>
        </authorList>
    </citation>
    <scope>NUCLEOTIDE SEQUENCE [LARGE SCALE GENOMIC DNA]</scope>
    <source>
        <strain evidence="2 3">NCTC10207</strain>
    </source>
</reference>
<dbReference type="EMBL" id="LR134479">
    <property type="protein sequence ID" value="VEI24811.1"/>
    <property type="molecule type" value="Genomic_DNA"/>
</dbReference>
<dbReference type="AlphaFoldDB" id="A0A7Z9A633"/>
<evidence type="ECO:0000256" key="1">
    <source>
        <dbReference type="SAM" id="Phobius"/>
    </source>
</evidence>
<sequence length="98" mass="10999">MPPLRTLPAIMAPTAINFNPLQPALVVLLPSRARPLILADLRRKHGFHELLVAQTLELFVLLMVFFLNLRQAFFCQLEFGIVEFLGGGYRGLVAIDNI</sequence>